<dbReference type="PROSITE" id="PS51464">
    <property type="entry name" value="SIS"/>
    <property type="match status" value="1"/>
</dbReference>
<dbReference type="Pfam" id="PF01418">
    <property type="entry name" value="HTH_6"/>
    <property type="match status" value="1"/>
</dbReference>
<evidence type="ECO:0000256" key="2">
    <source>
        <dbReference type="ARBA" id="ARBA00023125"/>
    </source>
</evidence>
<protein>
    <submittedName>
        <fullName evidence="6">MurR/RpiR family transcriptional regulator</fullName>
    </submittedName>
</protein>
<evidence type="ECO:0000313" key="6">
    <source>
        <dbReference type="EMBL" id="HJD32019.1"/>
    </source>
</evidence>
<dbReference type="PANTHER" id="PTHR30514">
    <property type="entry name" value="GLUCOKINASE"/>
    <property type="match status" value="1"/>
</dbReference>
<gene>
    <name evidence="6" type="ORF">H9912_08770</name>
</gene>
<evidence type="ECO:0000256" key="3">
    <source>
        <dbReference type="ARBA" id="ARBA00023163"/>
    </source>
</evidence>
<dbReference type="InterPro" id="IPR047640">
    <property type="entry name" value="RpiR-like"/>
</dbReference>
<dbReference type="Gene3D" id="1.10.10.10">
    <property type="entry name" value="Winged helix-like DNA-binding domain superfamily/Winged helix DNA-binding domain"/>
    <property type="match status" value="1"/>
</dbReference>
<dbReference type="InterPro" id="IPR000281">
    <property type="entry name" value="HTH_RpiR"/>
</dbReference>
<dbReference type="EMBL" id="DWUW01000250">
    <property type="protein sequence ID" value="HJD32019.1"/>
    <property type="molecule type" value="Genomic_DNA"/>
</dbReference>
<comment type="caution">
    <text evidence="6">The sequence shown here is derived from an EMBL/GenBank/DDBJ whole genome shotgun (WGS) entry which is preliminary data.</text>
</comment>
<evidence type="ECO:0000259" key="4">
    <source>
        <dbReference type="PROSITE" id="PS51071"/>
    </source>
</evidence>
<dbReference type="InterPro" id="IPR035472">
    <property type="entry name" value="RpiR-like_SIS"/>
</dbReference>
<feature type="domain" description="SIS" evidence="5">
    <location>
        <begin position="118"/>
        <end position="258"/>
    </location>
</feature>
<dbReference type="SUPFAM" id="SSF53697">
    <property type="entry name" value="SIS domain"/>
    <property type="match status" value="1"/>
</dbReference>
<keyword evidence="1" id="KW-0805">Transcription regulation</keyword>
<keyword evidence="2" id="KW-0238">DNA-binding</keyword>
<sequence length="279" mass="30091">MASIKNHYNSMTPTERIIADYVLANSSQVTEMNVAQLAQASGTAGSAVIRFCKSAGYSGFSQFRLTLAKELAARPVSFLPLISDQDSTGQIAEKVFASGIRTLQNTLSMLDADMLERLAGEFDRAGKIYLFGVGTSSPVAQDMQYRLLQLGYCASCYTDILFMPVAAMNMQKQDIAIAISHSGRTAATLDALKLAAAHKATTVAVTSYHSSPLARAADYPLTAYPDDINYPTEAVSARIAHLCLLDALYAVLALRGGQALAEHIQGRNEILEKIRKEAE</sequence>
<dbReference type="GO" id="GO:0003700">
    <property type="term" value="F:DNA-binding transcription factor activity"/>
    <property type="evidence" value="ECO:0007669"/>
    <property type="project" value="InterPro"/>
</dbReference>
<evidence type="ECO:0000313" key="7">
    <source>
        <dbReference type="Proteomes" id="UP000823851"/>
    </source>
</evidence>
<proteinExistence type="predicted"/>
<keyword evidence="3" id="KW-0804">Transcription</keyword>
<dbReference type="SUPFAM" id="SSF46689">
    <property type="entry name" value="Homeodomain-like"/>
    <property type="match status" value="1"/>
</dbReference>
<dbReference type="InterPro" id="IPR001347">
    <property type="entry name" value="SIS_dom"/>
</dbReference>
<dbReference type="GO" id="GO:0003677">
    <property type="term" value="F:DNA binding"/>
    <property type="evidence" value="ECO:0007669"/>
    <property type="project" value="UniProtKB-KW"/>
</dbReference>
<dbReference type="InterPro" id="IPR036388">
    <property type="entry name" value="WH-like_DNA-bd_sf"/>
</dbReference>
<reference evidence="6" key="2">
    <citation type="submission" date="2021-04" db="EMBL/GenBank/DDBJ databases">
        <authorList>
            <person name="Gilroy R."/>
        </authorList>
    </citation>
    <scope>NUCLEOTIDE SEQUENCE</scope>
    <source>
        <strain evidence="6">ChiHjej8B7-25341</strain>
    </source>
</reference>
<evidence type="ECO:0000259" key="5">
    <source>
        <dbReference type="PROSITE" id="PS51464"/>
    </source>
</evidence>
<dbReference type="InterPro" id="IPR009057">
    <property type="entry name" value="Homeodomain-like_sf"/>
</dbReference>
<dbReference type="GO" id="GO:0097367">
    <property type="term" value="F:carbohydrate derivative binding"/>
    <property type="evidence" value="ECO:0007669"/>
    <property type="project" value="InterPro"/>
</dbReference>
<accession>A0A9D2R0H6</accession>
<feature type="domain" description="HTH rpiR-type" evidence="4">
    <location>
        <begin position="1"/>
        <end position="74"/>
    </location>
</feature>
<name>A0A9D2R0H6_9FIRM</name>
<organism evidence="6 7">
    <name type="scientific">Candidatus Eisenbergiella stercorigallinarum</name>
    <dbReference type="NCBI Taxonomy" id="2838557"/>
    <lineage>
        <taxon>Bacteria</taxon>
        <taxon>Bacillati</taxon>
        <taxon>Bacillota</taxon>
        <taxon>Clostridia</taxon>
        <taxon>Lachnospirales</taxon>
        <taxon>Lachnospiraceae</taxon>
        <taxon>Eisenbergiella</taxon>
    </lineage>
</organism>
<dbReference type="Pfam" id="PF01380">
    <property type="entry name" value="SIS"/>
    <property type="match status" value="1"/>
</dbReference>
<dbReference type="Proteomes" id="UP000823851">
    <property type="component" value="Unassembled WGS sequence"/>
</dbReference>
<dbReference type="Gene3D" id="3.40.50.10490">
    <property type="entry name" value="Glucose-6-phosphate isomerase like protein, domain 1"/>
    <property type="match status" value="1"/>
</dbReference>
<dbReference type="GO" id="GO:1901135">
    <property type="term" value="P:carbohydrate derivative metabolic process"/>
    <property type="evidence" value="ECO:0007669"/>
    <property type="project" value="InterPro"/>
</dbReference>
<dbReference type="CDD" id="cd05013">
    <property type="entry name" value="SIS_RpiR"/>
    <property type="match status" value="1"/>
</dbReference>
<dbReference type="PROSITE" id="PS51071">
    <property type="entry name" value="HTH_RPIR"/>
    <property type="match status" value="1"/>
</dbReference>
<dbReference type="AlphaFoldDB" id="A0A9D2R0H6"/>
<dbReference type="InterPro" id="IPR046348">
    <property type="entry name" value="SIS_dom_sf"/>
</dbReference>
<dbReference type="PANTHER" id="PTHR30514:SF1">
    <property type="entry name" value="HTH-TYPE TRANSCRIPTIONAL REGULATOR HEXR-RELATED"/>
    <property type="match status" value="1"/>
</dbReference>
<reference evidence="6" key="1">
    <citation type="journal article" date="2021" name="PeerJ">
        <title>Extensive microbial diversity within the chicken gut microbiome revealed by metagenomics and culture.</title>
        <authorList>
            <person name="Gilroy R."/>
            <person name="Ravi A."/>
            <person name="Getino M."/>
            <person name="Pursley I."/>
            <person name="Horton D.L."/>
            <person name="Alikhan N.F."/>
            <person name="Baker D."/>
            <person name="Gharbi K."/>
            <person name="Hall N."/>
            <person name="Watson M."/>
            <person name="Adriaenssens E.M."/>
            <person name="Foster-Nyarko E."/>
            <person name="Jarju S."/>
            <person name="Secka A."/>
            <person name="Antonio M."/>
            <person name="Oren A."/>
            <person name="Chaudhuri R.R."/>
            <person name="La Ragione R."/>
            <person name="Hildebrand F."/>
            <person name="Pallen M.J."/>
        </authorList>
    </citation>
    <scope>NUCLEOTIDE SEQUENCE</scope>
    <source>
        <strain evidence="6">ChiHjej8B7-25341</strain>
    </source>
</reference>
<evidence type="ECO:0000256" key="1">
    <source>
        <dbReference type="ARBA" id="ARBA00023015"/>
    </source>
</evidence>